<proteinExistence type="predicted"/>
<gene>
    <name evidence="1" type="ORF">GCM10025876_04070</name>
</gene>
<evidence type="ECO:0000313" key="1">
    <source>
        <dbReference type="EMBL" id="GMA34203.1"/>
    </source>
</evidence>
<comment type="caution">
    <text evidence="1">The sequence shown here is derived from an EMBL/GenBank/DDBJ whole genome shotgun (WGS) entry which is preliminary data.</text>
</comment>
<reference evidence="2" key="1">
    <citation type="journal article" date="2019" name="Int. J. Syst. Evol. Microbiol.">
        <title>The Global Catalogue of Microorganisms (GCM) 10K type strain sequencing project: providing services to taxonomists for standard genome sequencing and annotation.</title>
        <authorList>
            <consortium name="The Broad Institute Genomics Platform"/>
            <consortium name="The Broad Institute Genome Sequencing Center for Infectious Disease"/>
            <person name="Wu L."/>
            <person name="Ma J."/>
        </authorList>
    </citation>
    <scope>NUCLEOTIDE SEQUENCE [LARGE SCALE GENOMIC DNA]</scope>
    <source>
        <strain evidence="2">NBRC 112299</strain>
    </source>
</reference>
<protein>
    <submittedName>
        <fullName evidence="1">Uncharacterized protein</fullName>
    </submittedName>
</protein>
<dbReference type="EMBL" id="BSUN01000001">
    <property type="protein sequence ID" value="GMA34203.1"/>
    <property type="molecule type" value="Genomic_DNA"/>
</dbReference>
<sequence length="39" mass="3757">MSGSVLLALTLIGALSLIGAAVLHAVVAAFEQPAPRAGA</sequence>
<organism evidence="1 2">
    <name type="scientific">Demequina litorisediminis</name>
    <dbReference type="NCBI Taxonomy" id="1849022"/>
    <lineage>
        <taxon>Bacteria</taxon>
        <taxon>Bacillati</taxon>
        <taxon>Actinomycetota</taxon>
        <taxon>Actinomycetes</taxon>
        <taxon>Micrococcales</taxon>
        <taxon>Demequinaceae</taxon>
        <taxon>Demequina</taxon>
    </lineage>
</organism>
<dbReference type="Proteomes" id="UP001157125">
    <property type="component" value="Unassembled WGS sequence"/>
</dbReference>
<evidence type="ECO:0000313" key="2">
    <source>
        <dbReference type="Proteomes" id="UP001157125"/>
    </source>
</evidence>
<keyword evidence="2" id="KW-1185">Reference proteome</keyword>
<name>A0ABQ6IBT2_9MICO</name>
<accession>A0ABQ6IBT2</accession>